<dbReference type="InterPro" id="IPR036890">
    <property type="entry name" value="HATPase_C_sf"/>
</dbReference>
<evidence type="ECO:0000256" key="7">
    <source>
        <dbReference type="SAM" id="Phobius"/>
    </source>
</evidence>
<feature type="domain" description="Histidine kinase/HSP90-like ATPase" evidence="8">
    <location>
        <begin position="542"/>
        <end position="653"/>
    </location>
</feature>
<dbReference type="Pfam" id="PF02518">
    <property type="entry name" value="HATPase_c"/>
    <property type="match status" value="1"/>
</dbReference>
<keyword evidence="7" id="KW-1133">Transmembrane helix</keyword>
<keyword evidence="5 9" id="KW-0418">Kinase</keyword>
<keyword evidence="3" id="KW-0597">Phosphoprotein</keyword>
<evidence type="ECO:0000256" key="6">
    <source>
        <dbReference type="SAM" id="MobiDB-lite"/>
    </source>
</evidence>
<feature type="compositionally biased region" description="Low complexity" evidence="6">
    <location>
        <begin position="1026"/>
        <end position="1035"/>
    </location>
</feature>
<dbReference type="GO" id="GO:0004673">
    <property type="term" value="F:protein histidine kinase activity"/>
    <property type="evidence" value="ECO:0007669"/>
    <property type="project" value="UniProtKB-EC"/>
</dbReference>
<dbReference type="STRING" id="504798.SAMN05421871_102221"/>
<feature type="transmembrane region" description="Helical" evidence="7">
    <location>
        <begin position="34"/>
        <end position="55"/>
    </location>
</feature>
<dbReference type="Gene3D" id="6.10.340.10">
    <property type="match status" value="1"/>
</dbReference>
<dbReference type="PANTHER" id="PTHR45436">
    <property type="entry name" value="SENSOR HISTIDINE KINASE YKOH"/>
    <property type="match status" value="1"/>
</dbReference>
<feature type="compositionally biased region" description="Low complexity" evidence="6">
    <location>
        <begin position="814"/>
        <end position="839"/>
    </location>
</feature>
<feature type="region of interest" description="Disordered" evidence="6">
    <location>
        <begin position="926"/>
        <end position="968"/>
    </location>
</feature>
<feature type="region of interest" description="Disordered" evidence="6">
    <location>
        <begin position="1"/>
        <end position="20"/>
    </location>
</feature>
<feature type="compositionally biased region" description="Basic and acidic residues" evidence="6">
    <location>
        <begin position="1082"/>
        <end position="1100"/>
    </location>
</feature>
<feature type="region of interest" description="Disordered" evidence="6">
    <location>
        <begin position="750"/>
        <end position="797"/>
    </location>
</feature>
<feature type="compositionally biased region" description="Basic and acidic residues" evidence="6">
    <location>
        <begin position="1060"/>
        <end position="1073"/>
    </location>
</feature>
<dbReference type="SUPFAM" id="SSF55874">
    <property type="entry name" value="ATPase domain of HSP90 chaperone/DNA topoisomerase II/histidine kinase"/>
    <property type="match status" value="1"/>
</dbReference>
<feature type="region of interest" description="Disordered" evidence="6">
    <location>
        <begin position="982"/>
        <end position="1002"/>
    </location>
</feature>
<dbReference type="InterPro" id="IPR050428">
    <property type="entry name" value="TCS_sensor_his_kinase"/>
</dbReference>
<keyword evidence="4" id="KW-0808">Transferase</keyword>
<evidence type="ECO:0000256" key="5">
    <source>
        <dbReference type="ARBA" id="ARBA00022777"/>
    </source>
</evidence>
<keyword evidence="7" id="KW-0812">Transmembrane</keyword>
<dbReference type="GO" id="GO:0005886">
    <property type="term" value="C:plasma membrane"/>
    <property type="evidence" value="ECO:0007669"/>
    <property type="project" value="TreeGrafter"/>
</dbReference>
<accession>A0A1H0N300</accession>
<dbReference type="AlphaFoldDB" id="A0A1H0N300"/>
<reference evidence="10" key="1">
    <citation type="submission" date="2016-10" db="EMBL/GenBank/DDBJ databases">
        <authorList>
            <person name="Varghese N."/>
            <person name="Submissions S."/>
        </authorList>
    </citation>
    <scope>NUCLEOTIDE SEQUENCE [LARGE SCALE GENOMIC DNA]</scope>
    <source>
        <strain evidence="10">IBRC-M 10655</strain>
    </source>
</reference>
<dbReference type="SMART" id="SM00387">
    <property type="entry name" value="HATPase_c"/>
    <property type="match status" value="1"/>
</dbReference>
<name>A0A1H0N300_9PSEU</name>
<dbReference type="EC" id="2.7.13.3" evidence="2"/>
<dbReference type="Proteomes" id="UP000199651">
    <property type="component" value="Unassembled WGS sequence"/>
</dbReference>
<evidence type="ECO:0000256" key="2">
    <source>
        <dbReference type="ARBA" id="ARBA00012438"/>
    </source>
</evidence>
<feature type="compositionally biased region" description="Polar residues" evidence="6">
    <location>
        <begin position="686"/>
        <end position="730"/>
    </location>
</feature>
<evidence type="ECO:0000256" key="3">
    <source>
        <dbReference type="ARBA" id="ARBA00022553"/>
    </source>
</evidence>
<gene>
    <name evidence="9" type="ORF">SAMN05192558_105171</name>
</gene>
<dbReference type="GO" id="GO:0000160">
    <property type="term" value="P:phosphorelay signal transduction system"/>
    <property type="evidence" value="ECO:0007669"/>
    <property type="project" value="TreeGrafter"/>
</dbReference>
<feature type="compositionally biased region" description="Low complexity" evidence="6">
    <location>
        <begin position="953"/>
        <end position="963"/>
    </location>
</feature>
<evidence type="ECO:0000256" key="1">
    <source>
        <dbReference type="ARBA" id="ARBA00000085"/>
    </source>
</evidence>
<evidence type="ECO:0000313" key="10">
    <source>
        <dbReference type="Proteomes" id="UP000199651"/>
    </source>
</evidence>
<evidence type="ECO:0000256" key="4">
    <source>
        <dbReference type="ARBA" id="ARBA00022679"/>
    </source>
</evidence>
<dbReference type="RefSeq" id="WP_133794612.1">
    <property type="nucleotide sequence ID" value="NZ_FNDV01000002.1"/>
</dbReference>
<keyword evidence="7" id="KW-0472">Membrane</keyword>
<feature type="region of interest" description="Disordered" evidence="6">
    <location>
        <begin position="1022"/>
        <end position="1100"/>
    </location>
</feature>
<dbReference type="Pfam" id="PF08376">
    <property type="entry name" value="NIT"/>
    <property type="match status" value="1"/>
</dbReference>
<proteinExistence type="predicted"/>
<dbReference type="PANTHER" id="PTHR45436:SF5">
    <property type="entry name" value="SENSOR HISTIDINE KINASE TRCS"/>
    <property type="match status" value="1"/>
</dbReference>
<feature type="region of interest" description="Disordered" evidence="6">
    <location>
        <begin position="662"/>
        <end position="737"/>
    </location>
</feature>
<feature type="region of interest" description="Disordered" evidence="6">
    <location>
        <begin position="814"/>
        <end position="855"/>
    </location>
</feature>
<dbReference type="EMBL" id="FNJB01000005">
    <property type="protein sequence ID" value="SDO87089.1"/>
    <property type="molecule type" value="Genomic_DNA"/>
</dbReference>
<protein>
    <recommendedName>
        <fullName evidence="2">histidine kinase</fullName>
        <ecNumber evidence="2">2.7.13.3</ecNumber>
    </recommendedName>
</protein>
<dbReference type="OrthoDB" id="3502710at2"/>
<evidence type="ECO:0000313" key="9">
    <source>
        <dbReference type="EMBL" id="SDO87089.1"/>
    </source>
</evidence>
<dbReference type="InterPro" id="IPR003594">
    <property type="entry name" value="HATPase_dom"/>
</dbReference>
<sequence length="1100" mass="115957">MTEIVSNPDSPPGVRRSRSAPGRSVLRQWRDWRIPVKLAAVTLVPALFAVVLGALQIGSQIDRADTYKQIDRLVTVNDTLHKTVTWLQRERTKASVLLTSESREIAFEVLSEQRQADSARDALIKAAAGLTYANQTTGARYADVLTRFGELDVLRGRVGAREIDGPTALDGYTLVIRSLIAFDRAAAEEVADPALSGTAGALHDLEAAKEEVYYQQGLVGIGLARGGLTSQELDAVRASEARLGDRTADFRALADPAQQAEYDRTLTEADLTSRANLVQLVLGGPQNAAPPIGAQDWNTASELVSGRLSDVSATLGAQIKNGSAALQDSASDGAGIASVVLILALVLAAAIMFVIGRQLLGSLSALRRGALDIAERGLPAAVARIRDGKDLVVPTVEPVAVATADEVGQVARAFDAVHQEALRLATEQAGMRANYAGVFVNLSRRSQGLVQRQLQLLERLERDEEDADQLATLFQLDHLATRMRRNNENLMVLSGSVAGEHQARRAQQPVSLSDLLRAAVSEVEQYQRVVITAPPTVLVVGYAVGDLVRLTAELLDNAAAFSAPATQVVISSHHTEGGTVRIEVSDRGIGMKPDELAEANGRLAEDGVVDATTSRRMGLFVVGRLAARHGVKVRLRPGTPTGLRATVIVPADLVTSNVVELPGKPATELPPALDKGPDGGAPTGNPPRTNGSHVNGSTVNGSAVNGTAGSKVNGTNGSKVNGTNGSSGATPNGLPRRSIRSGVEALSALTRGDGAQLPEQFPTPRDAVDTLAAPQNPLPEPPAADATSWPSHPVPTGLADDAPAEALFDPVVPVETSETPETSETSATAEASGASGAPAVPTPVAPSLAEPAEDTTGWWDTTIIYERAPGAPVDRGIQETTPIFDEMVSAWFRAVTDDPNSTAADVAMPQAWDFAADQGFQAAQAVSRAQPEDFTRSGLPRRTPRRNLVPGSAEPTATPAPAATDRDAEDLRTRLSNYQRGVHRARGAHHTGPAHGQPEIQPGLDLRGAQWRFAADSGWAAAENLTTSTSDTAADGSLPRRTPRERLLPGSLDPAPGPRVRVERDADALRDRLGSLQRGVGRGRESLARQAGDQDHGSDV</sequence>
<feature type="transmembrane region" description="Helical" evidence="7">
    <location>
        <begin position="334"/>
        <end position="355"/>
    </location>
</feature>
<dbReference type="Gene3D" id="3.30.565.10">
    <property type="entry name" value="Histidine kinase-like ATPase, C-terminal domain"/>
    <property type="match status" value="1"/>
</dbReference>
<organism evidence="9 10">
    <name type="scientific">Actinokineospora alba</name>
    <dbReference type="NCBI Taxonomy" id="504798"/>
    <lineage>
        <taxon>Bacteria</taxon>
        <taxon>Bacillati</taxon>
        <taxon>Actinomycetota</taxon>
        <taxon>Actinomycetes</taxon>
        <taxon>Pseudonocardiales</taxon>
        <taxon>Pseudonocardiaceae</taxon>
        <taxon>Actinokineospora</taxon>
    </lineage>
</organism>
<keyword evidence="10" id="KW-1185">Reference proteome</keyword>
<comment type="catalytic activity">
    <reaction evidence="1">
        <text>ATP + protein L-histidine = ADP + protein N-phospho-L-histidine.</text>
        <dbReference type="EC" id="2.7.13.3"/>
    </reaction>
</comment>
<dbReference type="InterPro" id="IPR013587">
    <property type="entry name" value="Nitrate/nitrite_sensing"/>
</dbReference>
<evidence type="ECO:0000259" key="8">
    <source>
        <dbReference type="SMART" id="SM00387"/>
    </source>
</evidence>